<comment type="cofactor">
    <cofactor evidence="1">
        <name>Fe(2+)</name>
        <dbReference type="ChEBI" id="CHEBI:29033"/>
    </cofactor>
</comment>
<dbReference type="PANTHER" id="PTHR12461">
    <property type="entry name" value="HYPOXIA-INDUCIBLE FACTOR 1 ALPHA INHIBITOR-RELATED"/>
    <property type="match status" value="1"/>
</dbReference>
<evidence type="ECO:0000256" key="4">
    <source>
        <dbReference type="ARBA" id="ARBA00023002"/>
    </source>
</evidence>
<keyword evidence="4" id="KW-0560">Oxidoreductase</keyword>
<evidence type="ECO:0000256" key="5">
    <source>
        <dbReference type="ARBA" id="ARBA00023004"/>
    </source>
</evidence>
<dbReference type="EMBL" id="NWSH01003026">
    <property type="protein sequence ID" value="PCG67091.1"/>
    <property type="molecule type" value="Genomic_DNA"/>
</dbReference>
<comment type="caution">
    <text evidence="8">The sequence shown here is derived from an EMBL/GenBank/DDBJ whole genome shotgun (WGS) entry which is preliminary data.</text>
</comment>
<dbReference type="STRING" id="7102.A0A2A4J532"/>
<evidence type="ECO:0000259" key="7">
    <source>
        <dbReference type="PROSITE" id="PS51184"/>
    </source>
</evidence>
<organism evidence="8">
    <name type="scientific">Heliothis virescens</name>
    <name type="common">Tobacco budworm moth</name>
    <dbReference type="NCBI Taxonomy" id="7102"/>
    <lineage>
        <taxon>Eukaryota</taxon>
        <taxon>Metazoa</taxon>
        <taxon>Ecdysozoa</taxon>
        <taxon>Arthropoda</taxon>
        <taxon>Hexapoda</taxon>
        <taxon>Insecta</taxon>
        <taxon>Pterygota</taxon>
        <taxon>Neoptera</taxon>
        <taxon>Endopterygota</taxon>
        <taxon>Lepidoptera</taxon>
        <taxon>Glossata</taxon>
        <taxon>Ditrysia</taxon>
        <taxon>Noctuoidea</taxon>
        <taxon>Noctuidae</taxon>
        <taxon>Heliothinae</taxon>
        <taxon>Heliothis</taxon>
    </lineage>
</organism>
<dbReference type="Pfam" id="PF13621">
    <property type="entry name" value="Cupin_8"/>
    <property type="match status" value="1"/>
</dbReference>
<dbReference type="PROSITE" id="PS51184">
    <property type="entry name" value="JMJC"/>
    <property type="match status" value="1"/>
</dbReference>
<evidence type="ECO:0000256" key="3">
    <source>
        <dbReference type="ARBA" id="ARBA00022723"/>
    </source>
</evidence>
<dbReference type="GO" id="GO:0046872">
    <property type="term" value="F:metal ion binding"/>
    <property type="evidence" value="ECO:0007669"/>
    <property type="project" value="UniProtKB-KW"/>
</dbReference>
<proteinExistence type="predicted"/>
<sequence length="405" mass="46816">MLALHDICNKLEKYKASVASSLPEIDDLDAASKSLLQRYINTTESTDPSSLIRIQAIIDYMYEKINIGNWKEVKLFIRKAITIATYLKLLAHVKFSAEDSDTMIKQAFKIIDFGILFGCPLDKEPQLLQNCASILSSVNVQQSTQIFKDSPKRNSHITNNTATEASKFNATPIEIIDCPSMEHFYRNYILMEKPVILDNCVNHWPALEKWKDQNYFINLAGPRTVSIEIGSKYTDTDWTQKLITIEEFIKQYIYQTEGPTGYLAQYQLFDQIPELKNDITEPEYCCFSDSNDPVDVMAWYGPKGTVSPLHHDPKRNLLTQVVGEKQLFLFAPSDSQHLYPHEHELLNNTAQVDPRQPDLDKYHKYKSAKPYYCILKPGQMLYIPPKWWHFVESLSISFSVSFWWE</sequence>
<evidence type="ECO:0000313" key="8">
    <source>
        <dbReference type="EMBL" id="PCG67091.1"/>
    </source>
</evidence>
<gene>
    <name evidence="8" type="ORF">B5V51_6870</name>
</gene>
<evidence type="ECO:0000256" key="1">
    <source>
        <dbReference type="ARBA" id="ARBA00001954"/>
    </source>
</evidence>
<evidence type="ECO:0000256" key="2">
    <source>
        <dbReference type="ARBA" id="ARBA00004123"/>
    </source>
</evidence>
<name>A0A2A4J532_HELVI</name>
<evidence type="ECO:0000256" key="6">
    <source>
        <dbReference type="ARBA" id="ARBA00023242"/>
    </source>
</evidence>
<keyword evidence="5" id="KW-0408">Iron</keyword>
<dbReference type="SUPFAM" id="SSF51197">
    <property type="entry name" value="Clavaminate synthase-like"/>
    <property type="match status" value="1"/>
</dbReference>
<dbReference type="GO" id="GO:0051864">
    <property type="term" value="F:histone H3K36 demethylase activity"/>
    <property type="evidence" value="ECO:0007669"/>
    <property type="project" value="TreeGrafter"/>
</dbReference>
<dbReference type="InterPro" id="IPR041667">
    <property type="entry name" value="Cupin_8"/>
</dbReference>
<dbReference type="InterPro" id="IPR003347">
    <property type="entry name" value="JmjC_dom"/>
</dbReference>
<keyword evidence="6" id="KW-0539">Nucleus</keyword>
<comment type="subcellular location">
    <subcellularLocation>
        <location evidence="2">Nucleus</location>
    </subcellularLocation>
</comment>
<dbReference type="GO" id="GO:0005634">
    <property type="term" value="C:nucleus"/>
    <property type="evidence" value="ECO:0007669"/>
    <property type="project" value="UniProtKB-SubCell"/>
</dbReference>
<dbReference type="AlphaFoldDB" id="A0A2A4J532"/>
<accession>A0A2A4J532</accession>
<dbReference type="Gene3D" id="2.60.120.650">
    <property type="entry name" value="Cupin"/>
    <property type="match status" value="1"/>
</dbReference>
<protein>
    <recommendedName>
        <fullName evidence="7">JmjC domain-containing protein</fullName>
    </recommendedName>
</protein>
<feature type="domain" description="JmjC" evidence="7">
    <location>
        <begin position="270"/>
        <end position="405"/>
    </location>
</feature>
<reference evidence="8" key="1">
    <citation type="submission" date="2017-09" db="EMBL/GenBank/DDBJ databases">
        <title>Contemporary evolution of a Lepidopteran species, Heliothis virescens, in response to modern agricultural practices.</title>
        <authorList>
            <person name="Fritz M.L."/>
            <person name="Deyonke A.M."/>
            <person name="Papanicolaou A."/>
            <person name="Micinski S."/>
            <person name="Westbrook J."/>
            <person name="Gould F."/>
        </authorList>
    </citation>
    <scope>NUCLEOTIDE SEQUENCE [LARGE SCALE GENOMIC DNA]</scope>
    <source>
        <strain evidence="8">HvINT-</strain>
        <tissue evidence="8">Whole body</tissue>
    </source>
</reference>
<dbReference type="PANTHER" id="PTHR12461:SF106">
    <property type="entry name" value="BIFUNCTIONAL PEPTIDASE AND ARGINYL-HYDROXYLASE JMJD5"/>
    <property type="match status" value="1"/>
</dbReference>
<dbReference type="SMART" id="SM00558">
    <property type="entry name" value="JmjC"/>
    <property type="match status" value="1"/>
</dbReference>
<keyword evidence="3" id="KW-0479">Metal-binding</keyword>